<accession>V4TTQ3</accession>
<dbReference type="EMBL" id="KI536661">
    <property type="protein sequence ID" value="ESR56847.1"/>
    <property type="molecule type" value="Genomic_DNA"/>
</dbReference>
<dbReference type="Proteomes" id="UP000030687">
    <property type="component" value="Unassembled WGS sequence"/>
</dbReference>
<dbReference type="InParanoid" id="V4TTQ3"/>
<protein>
    <submittedName>
        <fullName evidence="1">Uncharacterized protein</fullName>
    </submittedName>
</protein>
<dbReference type="AlphaFoldDB" id="V4TTQ3"/>
<gene>
    <name evidence="1" type="ORF">CICLE_v10023030mg</name>
</gene>
<keyword evidence="2" id="KW-1185">Reference proteome</keyword>
<reference evidence="1 2" key="1">
    <citation type="submission" date="2013-10" db="EMBL/GenBank/DDBJ databases">
        <authorList>
            <consortium name="International Citrus Genome Consortium"/>
            <person name="Jenkins J."/>
            <person name="Schmutz J."/>
            <person name="Prochnik S."/>
            <person name="Rokhsar D."/>
            <person name="Gmitter F."/>
            <person name="Ollitrault P."/>
            <person name="Machado M."/>
            <person name="Talon M."/>
            <person name="Wincker P."/>
            <person name="Jaillon O."/>
            <person name="Morgante M."/>
        </authorList>
    </citation>
    <scope>NUCLEOTIDE SEQUENCE</scope>
    <source>
        <strain evidence="2">cv. Clemenules</strain>
    </source>
</reference>
<sequence length="98" mass="11510">MGTIKQYSITYITTLSKCKVQRKTSNQSSKDRVQRCLAKLPTDITTFLLLTFSFHSKFQNYDRVVNTICVHVISLAEWYLSMPIRIEWLITIFQTRIS</sequence>
<evidence type="ECO:0000313" key="2">
    <source>
        <dbReference type="Proteomes" id="UP000030687"/>
    </source>
</evidence>
<proteinExistence type="predicted"/>
<dbReference type="KEGG" id="cic:CICLE_v10023030mg"/>
<evidence type="ECO:0000313" key="1">
    <source>
        <dbReference type="EMBL" id="ESR56847.1"/>
    </source>
</evidence>
<dbReference type="Gramene" id="ESR56847">
    <property type="protein sequence ID" value="ESR56847"/>
    <property type="gene ID" value="CICLE_v10023030mg"/>
</dbReference>
<name>V4TTQ3_CITCL</name>
<organism evidence="1 2">
    <name type="scientific">Citrus clementina</name>
    <name type="common">Clementine</name>
    <name type="synonym">Citrus deliciosa x Citrus sinensis</name>
    <dbReference type="NCBI Taxonomy" id="85681"/>
    <lineage>
        <taxon>Eukaryota</taxon>
        <taxon>Viridiplantae</taxon>
        <taxon>Streptophyta</taxon>
        <taxon>Embryophyta</taxon>
        <taxon>Tracheophyta</taxon>
        <taxon>Spermatophyta</taxon>
        <taxon>Magnoliopsida</taxon>
        <taxon>eudicotyledons</taxon>
        <taxon>Gunneridae</taxon>
        <taxon>Pentapetalae</taxon>
        <taxon>rosids</taxon>
        <taxon>malvids</taxon>
        <taxon>Sapindales</taxon>
        <taxon>Rutaceae</taxon>
        <taxon>Aurantioideae</taxon>
        <taxon>Citrus</taxon>
    </lineage>
</organism>